<reference evidence="1 2" key="1">
    <citation type="journal article" date="2012" name="J. Bacteriol.">
        <title>Genome sequence of the soybean symbiont Sinorhizobium fredii HH103.</title>
        <authorList>
            <person name="Weidner S."/>
            <person name="Becker A."/>
            <person name="Bonilla I."/>
            <person name="Jaenicke S."/>
            <person name="Lloret J."/>
            <person name="Margaret I."/>
            <person name="Puhler A."/>
            <person name="Ruiz-Sainz J.E."/>
            <person name="Schneiker-Bekel S."/>
            <person name="Szczepanowski R."/>
            <person name="Vinardell J.M."/>
            <person name="Zehner S."/>
            <person name="Gottfert M."/>
        </authorList>
    </citation>
    <scope>NUCLEOTIDE SEQUENCE [LARGE SCALE GENOMIC DNA]</scope>
    <source>
        <strain evidence="1 2">HH103</strain>
        <plasmid evidence="2">pSfHH103e</plasmid>
    </source>
</reference>
<organism evidence="1 2">
    <name type="scientific">Sinorhizobium fredii (strain HH103)</name>
    <dbReference type="NCBI Taxonomy" id="1117943"/>
    <lineage>
        <taxon>Bacteria</taxon>
        <taxon>Pseudomonadati</taxon>
        <taxon>Pseudomonadota</taxon>
        <taxon>Alphaproteobacteria</taxon>
        <taxon>Hyphomicrobiales</taxon>
        <taxon>Rhizobiaceae</taxon>
        <taxon>Sinorhizobium/Ensifer group</taxon>
        <taxon>Sinorhizobium</taxon>
    </lineage>
</organism>
<keyword evidence="1" id="KW-0614">Plasmid</keyword>
<dbReference type="EMBL" id="HE616899">
    <property type="protein sequence ID" value="CCF00667.1"/>
    <property type="molecule type" value="Genomic_DNA"/>
</dbReference>
<dbReference type="HOGENOM" id="CLU_3405067_0_0_5"/>
<proteinExistence type="predicted"/>
<dbReference type="Proteomes" id="UP000007735">
    <property type="component" value="Plasmid pSfHH103e"/>
</dbReference>
<gene>
    <name evidence="1" type="ordered locus">SFHH103_06207</name>
</gene>
<accession>G9AHY5</accession>
<dbReference type="AlphaFoldDB" id="G9AHY5"/>
<name>G9AHY5_SINF1</name>
<sequence>MKKRQLSRKKWEWKYRVDNDLGPDRPKIIR</sequence>
<evidence type="ECO:0000313" key="2">
    <source>
        <dbReference type="Proteomes" id="UP000007735"/>
    </source>
</evidence>
<dbReference type="KEGG" id="sfh:SFHH103_06207"/>
<evidence type="ECO:0000313" key="1">
    <source>
        <dbReference type="EMBL" id="CCF00667.1"/>
    </source>
</evidence>
<protein>
    <submittedName>
        <fullName evidence="1">Uncharacterized protein</fullName>
    </submittedName>
</protein>
<geneLocation type="plasmid" evidence="1 2">
    <name>pSfHH103e</name>
</geneLocation>